<feature type="region of interest" description="Disordered" evidence="7">
    <location>
        <begin position="241"/>
        <end position="334"/>
    </location>
</feature>
<evidence type="ECO:0000256" key="7">
    <source>
        <dbReference type="SAM" id="MobiDB-lite"/>
    </source>
</evidence>
<comment type="function">
    <text evidence="1">Required for the processing of the 27S pre-rRNA.</text>
</comment>
<proteinExistence type="inferred from homology"/>
<keyword evidence="4" id="KW-0690">Ribosome biogenesis</keyword>
<dbReference type="Pfam" id="PF05890">
    <property type="entry name" value="Ebp2"/>
    <property type="match status" value="1"/>
</dbReference>
<feature type="compositionally biased region" description="Polar residues" evidence="7">
    <location>
        <begin position="296"/>
        <end position="307"/>
    </location>
</feature>
<feature type="region of interest" description="Disordered" evidence="7">
    <location>
        <begin position="13"/>
        <end position="34"/>
    </location>
</feature>
<evidence type="ECO:0000256" key="4">
    <source>
        <dbReference type="ARBA" id="ARBA00022517"/>
    </source>
</evidence>
<feature type="region of interest" description="Disordered" evidence="7">
    <location>
        <begin position="190"/>
        <end position="228"/>
    </location>
</feature>
<dbReference type="GO" id="GO:0034399">
    <property type="term" value="C:nuclear periphery"/>
    <property type="evidence" value="ECO:0007669"/>
    <property type="project" value="TreeGrafter"/>
</dbReference>
<dbReference type="Proteomes" id="UP001142055">
    <property type="component" value="Chromosome 2"/>
</dbReference>
<dbReference type="EMBL" id="JAPWDV010000002">
    <property type="protein sequence ID" value="KAJ6219734.1"/>
    <property type="molecule type" value="Genomic_DNA"/>
</dbReference>
<keyword evidence="9" id="KW-1185">Reference proteome</keyword>
<evidence type="ECO:0000256" key="5">
    <source>
        <dbReference type="ARBA" id="ARBA00023054"/>
    </source>
</evidence>
<evidence type="ECO:0000256" key="6">
    <source>
        <dbReference type="ARBA" id="ARBA00023242"/>
    </source>
</evidence>
<gene>
    <name evidence="8" type="ORF">RDWZM_005546</name>
</gene>
<dbReference type="InterPro" id="IPR008610">
    <property type="entry name" value="Ebp2"/>
</dbReference>
<comment type="subcellular location">
    <subcellularLocation>
        <location evidence="2">Nucleus</location>
        <location evidence="2">Nucleolus</location>
    </subcellularLocation>
</comment>
<dbReference type="PANTHER" id="PTHR13028">
    <property type="entry name" value="RRNA PROCESSING PROTEIN EBNA1-BINDING PROTEIN-RELATED"/>
    <property type="match status" value="1"/>
</dbReference>
<dbReference type="GO" id="GO:0006364">
    <property type="term" value="P:rRNA processing"/>
    <property type="evidence" value="ECO:0007669"/>
    <property type="project" value="TreeGrafter"/>
</dbReference>
<evidence type="ECO:0000313" key="9">
    <source>
        <dbReference type="Proteomes" id="UP001142055"/>
    </source>
</evidence>
<feature type="compositionally biased region" description="Basic and acidic residues" evidence="7">
    <location>
        <begin position="241"/>
        <end position="254"/>
    </location>
</feature>
<feature type="compositionally biased region" description="Basic residues" evidence="7">
    <location>
        <begin position="269"/>
        <end position="279"/>
    </location>
</feature>
<evidence type="ECO:0008006" key="10">
    <source>
        <dbReference type="Google" id="ProtNLM"/>
    </source>
</evidence>
<dbReference type="PANTHER" id="PTHR13028:SF0">
    <property type="entry name" value="RRNA-PROCESSING PROTEIN EBP2-RELATED"/>
    <property type="match status" value="1"/>
</dbReference>
<keyword evidence="5" id="KW-0175">Coiled coil</keyword>
<sequence>MGKFLFESIISKTTKGNEEESELEESDIEDLDSDLDSDDAELQRAFAAGEIKPGLHGLVGFKRTESLINDKEGLRNKLKEIEIFKDSWLERLDLVSEPAKITPQLTQKYGDIEFKLNRKGEVSGEETADRAQHDFKREMLFYRQAQTTVIEGIRRIQTKFGIKQTARPSDYFAEMVKSDDHMKKVRERLQSKQNSIEASEKAKKLRDLKKYGKKVQQEVQLKRQMEKKDMLQKIQNYKKGKEETLDFLDDENKSKNKKGPNNTANKSAKTTKKATKKAKYKEAKYGYGGQKKRSKYNSADSAANMSGFSARKHGRPKIGKNKKQNRPGKREDKR</sequence>
<dbReference type="GO" id="GO:0030687">
    <property type="term" value="C:preribosome, large subunit precursor"/>
    <property type="evidence" value="ECO:0007669"/>
    <property type="project" value="TreeGrafter"/>
</dbReference>
<accession>A0A9Q0M6G5</accession>
<evidence type="ECO:0000256" key="1">
    <source>
        <dbReference type="ARBA" id="ARBA00003387"/>
    </source>
</evidence>
<feature type="compositionally biased region" description="Basic residues" evidence="7">
    <location>
        <begin position="203"/>
        <end position="213"/>
    </location>
</feature>
<name>A0A9Q0M6G5_BLOTA</name>
<organism evidence="8 9">
    <name type="scientific">Blomia tropicalis</name>
    <name type="common">Mite</name>
    <dbReference type="NCBI Taxonomy" id="40697"/>
    <lineage>
        <taxon>Eukaryota</taxon>
        <taxon>Metazoa</taxon>
        <taxon>Ecdysozoa</taxon>
        <taxon>Arthropoda</taxon>
        <taxon>Chelicerata</taxon>
        <taxon>Arachnida</taxon>
        <taxon>Acari</taxon>
        <taxon>Acariformes</taxon>
        <taxon>Sarcoptiformes</taxon>
        <taxon>Astigmata</taxon>
        <taxon>Glycyphagoidea</taxon>
        <taxon>Echimyopodidae</taxon>
        <taxon>Blomia</taxon>
    </lineage>
</organism>
<dbReference type="OMA" id="MAKSDNH"/>
<evidence type="ECO:0000256" key="2">
    <source>
        <dbReference type="ARBA" id="ARBA00004604"/>
    </source>
</evidence>
<protein>
    <recommendedName>
        <fullName evidence="10">rRNA-processing protein EBP2</fullName>
    </recommendedName>
</protein>
<evidence type="ECO:0000256" key="3">
    <source>
        <dbReference type="ARBA" id="ARBA00007336"/>
    </source>
</evidence>
<feature type="compositionally biased region" description="Basic residues" evidence="7">
    <location>
        <begin position="310"/>
        <end position="327"/>
    </location>
</feature>
<evidence type="ECO:0000313" key="8">
    <source>
        <dbReference type="EMBL" id="KAJ6219734.1"/>
    </source>
</evidence>
<keyword evidence="6" id="KW-0539">Nucleus</keyword>
<dbReference type="AlphaFoldDB" id="A0A9Q0M6G5"/>
<reference evidence="8" key="1">
    <citation type="submission" date="2022-12" db="EMBL/GenBank/DDBJ databases">
        <title>Genome assemblies of Blomia tropicalis.</title>
        <authorList>
            <person name="Cui Y."/>
        </authorList>
    </citation>
    <scope>NUCLEOTIDE SEQUENCE</scope>
    <source>
        <tissue evidence="8">Adult mites</tissue>
    </source>
</reference>
<comment type="similarity">
    <text evidence="3">Belongs to the EBP2 family.</text>
</comment>
<comment type="caution">
    <text evidence="8">The sequence shown here is derived from an EMBL/GenBank/DDBJ whole genome shotgun (WGS) entry which is preliminary data.</text>
</comment>
<dbReference type="GO" id="GO:0042273">
    <property type="term" value="P:ribosomal large subunit biogenesis"/>
    <property type="evidence" value="ECO:0007669"/>
    <property type="project" value="TreeGrafter"/>
</dbReference>
<feature type="compositionally biased region" description="Acidic residues" evidence="7">
    <location>
        <begin position="19"/>
        <end position="34"/>
    </location>
</feature>
<dbReference type="GO" id="GO:0005730">
    <property type="term" value="C:nucleolus"/>
    <property type="evidence" value="ECO:0007669"/>
    <property type="project" value="UniProtKB-SubCell"/>
</dbReference>